<keyword evidence="2" id="KW-1185">Reference proteome</keyword>
<evidence type="ECO:0000313" key="1">
    <source>
        <dbReference type="EMBL" id="AIO32070.1"/>
    </source>
</evidence>
<gene>
    <name evidence="1" type="ORF">DM39_2039</name>
</gene>
<dbReference type="AlphaFoldDB" id="A0AAN0RQG2"/>
<evidence type="ECO:0000313" key="2">
    <source>
        <dbReference type="Proteomes" id="UP000029413"/>
    </source>
</evidence>
<proteinExistence type="predicted"/>
<accession>A0AAN0RQG2</accession>
<name>A0AAN0RQG2_9BURK</name>
<reference evidence="1 2" key="1">
    <citation type="submission" date="2014-05" db="EMBL/GenBank/DDBJ databases">
        <authorList>
            <person name="Bishop-Lilly K.A."/>
            <person name="Broomall S.M."/>
            <person name="Chain P.S."/>
            <person name="Chertkov O."/>
            <person name="Coyne S.R."/>
            <person name="Daligault H.E."/>
            <person name="Davenport K.W."/>
            <person name="Erkkila T."/>
            <person name="Frey K.G."/>
            <person name="Gibbons H.S."/>
            <person name="Gu W."/>
            <person name="Jaissle J."/>
            <person name="Johnson S.L."/>
            <person name="Koroleva G.I."/>
            <person name="Ladner J.T."/>
            <person name="Lo C.-C."/>
            <person name="Minogue T.D."/>
            <person name="Munk C."/>
            <person name="Palacios G.F."/>
            <person name="Redden C.L."/>
            <person name="Rosenzweig C.N."/>
            <person name="Scholz M.B."/>
            <person name="Teshima H."/>
            <person name="Xu Y."/>
        </authorList>
    </citation>
    <scope>NUCLEOTIDE SEQUENCE [LARGE SCALE GENOMIC DNA]</scope>
    <source>
        <strain evidence="1 2">DDS 22E-1</strain>
    </source>
</reference>
<protein>
    <submittedName>
        <fullName evidence="1">Uncharacterized protein</fullName>
    </submittedName>
</protein>
<dbReference type="Proteomes" id="UP000029413">
    <property type="component" value="Chromosome 1"/>
</dbReference>
<sequence>MTKATHKQTKKSDYFSAGKPAHRLSYCAFLDVLGFSERIRESYKDGSADALLESFHQILAASIAQLKESTDESMLYFKSFTDNVVLAHPRFSTDMESEFGFILWSINEYQFQMALKGFFIRGGLAVDQLFMDENSVYGMALLKAYDLESKVAVNPIVVLCDNTMKLVDMHIGYYSGEAAPQVRDVLKGPDGRYFLNYLTECIIEGDDQDYLDADSLRVHQQQIESALKSYAAVPSVFSKFSWLAAYHNYFCDTVSNLPEYEDSLKVSAALAAIQFQRIVKKSKKNKKK</sequence>
<dbReference type="KEGG" id="bcen:DM39_2039"/>
<dbReference type="EMBL" id="CP007783">
    <property type="protein sequence ID" value="AIO32070.1"/>
    <property type="molecule type" value="Genomic_DNA"/>
</dbReference>
<organism evidence="1 2">
    <name type="scientific">Burkholderia cenocepacia</name>
    <dbReference type="NCBI Taxonomy" id="95486"/>
    <lineage>
        <taxon>Bacteria</taxon>
        <taxon>Pseudomonadati</taxon>
        <taxon>Pseudomonadota</taxon>
        <taxon>Betaproteobacteria</taxon>
        <taxon>Burkholderiales</taxon>
        <taxon>Burkholderiaceae</taxon>
        <taxon>Burkholderia</taxon>
        <taxon>Burkholderia cepacia complex</taxon>
    </lineage>
</organism>